<sequence length="258" mass="28537">MRQAKPHRMGSSTETSRPNSNSRWRCFGTLARSASVAIQENRDAAYRSLALPGLTEILLEILTKRVDSGGYNNPAPARFANSNSGPQLGIQPAHDCVSQTDSNAPYARGNAKSRQRNVCEPPFLSCNGKSRVEEAGFQDLPIESCRDGIEQPESSICNRPESEDSARISHRLNEQKRRRVITSQVDILMNLVPVAREYAEKFGRRLDRATILECASEHIRALEANIVSLKARIHELENANHGANSSKIVTSPITDSNM</sequence>
<evidence type="ECO:0000313" key="4">
    <source>
        <dbReference type="EMBL" id="KAF6002563.1"/>
    </source>
</evidence>
<evidence type="ECO:0000259" key="3">
    <source>
        <dbReference type="PROSITE" id="PS50888"/>
    </source>
</evidence>
<keyword evidence="5" id="KW-1185">Reference proteome</keyword>
<dbReference type="GO" id="GO:0046983">
    <property type="term" value="F:protein dimerization activity"/>
    <property type="evidence" value="ECO:0007669"/>
    <property type="project" value="InterPro"/>
</dbReference>
<name>A0A7J7IHK4_9RHOD</name>
<dbReference type="EMBL" id="VWRR01000010">
    <property type="protein sequence ID" value="KAF6002563.1"/>
    <property type="molecule type" value="Genomic_DNA"/>
</dbReference>
<dbReference type="CDD" id="cd11393">
    <property type="entry name" value="bHLH_AtbHLH_like"/>
    <property type="match status" value="1"/>
</dbReference>
<dbReference type="PROSITE" id="PS50888">
    <property type="entry name" value="BHLH"/>
    <property type="match status" value="1"/>
</dbReference>
<dbReference type="InterPro" id="IPR011598">
    <property type="entry name" value="bHLH_dom"/>
</dbReference>
<gene>
    <name evidence="4" type="ORF">F1559_004334</name>
</gene>
<feature type="region of interest" description="Disordered" evidence="2">
    <location>
        <begin position="1"/>
        <end position="23"/>
    </location>
</feature>
<organism evidence="4 5">
    <name type="scientific">Cyanidiococcus yangmingshanensis</name>
    <dbReference type="NCBI Taxonomy" id="2690220"/>
    <lineage>
        <taxon>Eukaryota</taxon>
        <taxon>Rhodophyta</taxon>
        <taxon>Bangiophyceae</taxon>
        <taxon>Cyanidiales</taxon>
        <taxon>Cyanidiaceae</taxon>
        <taxon>Cyanidiococcus</taxon>
    </lineage>
</organism>
<dbReference type="SMART" id="SM00353">
    <property type="entry name" value="HLH"/>
    <property type="match status" value="1"/>
</dbReference>
<feature type="coiled-coil region" evidence="1">
    <location>
        <begin position="212"/>
        <end position="239"/>
    </location>
</feature>
<keyword evidence="1" id="KW-0175">Coiled coil</keyword>
<dbReference type="InterPro" id="IPR045239">
    <property type="entry name" value="bHLH95_bHLH"/>
</dbReference>
<dbReference type="SUPFAM" id="SSF47459">
    <property type="entry name" value="HLH, helix-loop-helix DNA-binding domain"/>
    <property type="match status" value="1"/>
</dbReference>
<dbReference type="InterPro" id="IPR036638">
    <property type="entry name" value="HLH_DNA-bd_sf"/>
</dbReference>
<dbReference type="OrthoDB" id="10637482at2759"/>
<proteinExistence type="predicted"/>
<feature type="domain" description="BHLH" evidence="3">
    <location>
        <begin position="165"/>
        <end position="222"/>
    </location>
</feature>
<evidence type="ECO:0000256" key="1">
    <source>
        <dbReference type="SAM" id="Coils"/>
    </source>
</evidence>
<dbReference type="Gene3D" id="4.10.280.10">
    <property type="entry name" value="Helix-loop-helix DNA-binding domain"/>
    <property type="match status" value="1"/>
</dbReference>
<accession>A0A7J7IHK4</accession>
<comment type="caution">
    <text evidence="4">The sequence shown here is derived from an EMBL/GenBank/DDBJ whole genome shotgun (WGS) entry which is preliminary data.</text>
</comment>
<dbReference type="Proteomes" id="UP000530660">
    <property type="component" value="Unassembled WGS sequence"/>
</dbReference>
<protein>
    <recommendedName>
        <fullName evidence="3">BHLH domain-containing protein</fullName>
    </recommendedName>
</protein>
<feature type="compositionally biased region" description="Polar residues" evidence="2">
    <location>
        <begin position="10"/>
        <end position="23"/>
    </location>
</feature>
<dbReference type="AlphaFoldDB" id="A0A7J7IHK4"/>
<reference evidence="4 5" key="1">
    <citation type="journal article" date="2020" name="J. Phycol.">
        <title>Comparative genome analysis reveals Cyanidiococcus gen. nov., a new extremophilic red algal genus sister to Cyanidioschyzon (Cyanidioschyzonaceae, Rhodophyta).</title>
        <authorList>
            <person name="Liu S.-L."/>
            <person name="Chiang Y.-R."/>
            <person name="Yoon H.S."/>
            <person name="Fu H.-Y."/>
        </authorList>
    </citation>
    <scope>NUCLEOTIDE SEQUENCE [LARGE SCALE GENOMIC DNA]</scope>
    <source>
        <strain evidence="4 5">THAL066</strain>
    </source>
</reference>
<dbReference type="Pfam" id="PF00010">
    <property type="entry name" value="HLH"/>
    <property type="match status" value="1"/>
</dbReference>
<evidence type="ECO:0000256" key="2">
    <source>
        <dbReference type="SAM" id="MobiDB-lite"/>
    </source>
</evidence>
<evidence type="ECO:0000313" key="5">
    <source>
        <dbReference type="Proteomes" id="UP000530660"/>
    </source>
</evidence>